<accession>A0AAN7JVK5</accession>
<gene>
    <name evidence="1" type="ORF">SAY87_004990</name>
</gene>
<evidence type="ECO:0000313" key="1">
    <source>
        <dbReference type="EMBL" id="KAK4751508.1"/>
    </source>
</evidence>
<sequence>MSQVAARKRILHAVRASLASSISHSKPPQIVGIRSWIKGFESRLPTRPVAFDCTLPGWSFFRQGGAFGIGTACGASLYAGIITIRPEIAYSFDGHGTSMDMELQDSVEGLDEDYNQKLFWSSSRKLLLPMFFALTVLLGLDQPMQLVVKVILFLLSTKPSPLSVYLFIEQMRYRCMLQEPHNSRLQSLHANKVEVHDYKFLCLARVEMRDHKLTLVGILGGWWKLPQLPTWQHRGPEIAISRWQKLCGSLLHVIPM</sequence>
<dbReference type="Proteomes" id="UP001345219">
    <property type="component" value="Chromosome 4"/>
</dbReference>
<reference evidence="1 2" key="1">
    <citation type="journal article" date="2023" name="Hortic Res">
        <title>Pangenome of water caltrop reveals structural variations and asymmetric subgenome divergence after allopolyploidization.</title>
        <authorList>
            <person name="Zhang X."/>
            <person name="Chen Y."/>
            <person name="Wang L."/>
            <person name="Yuan Y."/>
            <person name="Fang M."/>
            <person name="Shi L."/>
            <person name="Lu R."/>
            <person name="Comes H.P."/>
            <person name="Ma Y."/>
            <person name="Chen Y."/>
            <person name="Huang G."/>
            <person name="Zhou Y."/>
            <person name="Zheng Z."/>
            <person name="Qiu Y."/>
        </authorList>
    </citation>
    <scope>NUCLEOTIDE SEQUENCE [LARGE SCALE GENOMIC DNA]</scope>
    <source>
        <tissue evidence="1">Roots</tissue>
    </source>
</reference>
<dbReference type="AlphaFoldDB" id="A0AAN7JVK5"/>
<keyword evidence="2" id="KW-1185">Reference proteome</keyword>
<comment type="caution">
    <text evidence="1">The sequence shown here is derived from an EMBL/GenBank/DDBJ whole genome shotgun (WGS) entry which is preliminary data.</text>
</comment>
<evidence type="ECO:0000313" key="2">
    <source>
        <dbReference type="Proteomes" id="UP001345219"/>
    </source>
</evidence>
<proteinExistence type="predicted"/>
<name>A0AAN7JVK5_9MYRT</name>
<dbReference type="EMBL" id="JAXIOK010000017">
    <property type="protein sequence ID" value="KAK4751508.1"/>
    <property type="molecule type" value="Genomic_DNA"/>
</dbReference>
<organism evidence="1 2">
    <name type="scientific">Trapa incisa</name>
    <dbReference type="NCBI Taxonomy" id="236973"/>
    <lineage>
        <taxon>Eukaryota</taxon>
        <taxon>Viridiplantae</taxon>
        <taxon>Streptophyta</taxon>
        <taxon>Embryophyta</taxon>
        <taxon>Tracheophyta</taxon>
        <taxon>Spermatophyta</taxon>
        <taxon>Magnoliopsida</taxon>
        <taxon>eudicotyledons</taxon>
        <taxon>Gunneridae</taxon>
        <taxon>Pentapetalae</taxon>
        <taxon>rosids</taxon>
        <taxon>malvids</taxon>
        <taxon>Myrtales</taxon>
        <taxon>Lythraceae</taxon>
        <taxon>Trapa</taxon>
    </lineage>
</organism>
<protein>
    <submittedName>
        <fullName evidence="1">Uncharacterized protein</fullName>
    </submittedName>
</protein>